<protein>
    <submittedName>
        <fullName evidence="3">Uncharacterized protein</fullName>
    </submittedName>
</protein>
<evidence type="ECO:0000313" key="4">
    <source>
        <dbReference type="Proteomes" id="UP001215280"/>
    </source>
</evidence>
<keyword evidence="2" id="KW-0472">Membrane</keyword>
<organism evidence="3 4">
    <name type="scientific">Mycena maculata</name>
    <dbReference type="NCBI Taxonomy" id="230809"/>
    <lineage>
        <taxon>Eukaryota</taxon>
        <taxon>Fungi</taxon>
        <taxon>Dikarya</taxon>
        <taxon>Basidiomycota</taxon>
        <taxon>Agaricomycotina</taxon>
        <taxon>Agaricomycetes</taxon>
        <taxon>Agaricomycetidae</taxon>
        <taxon>Agaricales</taxon>
        <taxon>Marasmiineae</taxon>
        <taxon>Mycenaceae</taxon>
        <taxon>Mycena</taxon>
    </lineage>
</organism>
<reference evidence="3" key="1">
    <citation type="submission" date="2023-03" db="EMBL/GenBank/DDBJ databases">
        <title>Massive genome expansion in bonnet fungi (Mycena s.s.) driven by repeated elements and novel gene families across ecological guilds.</title>
        <authorList>
            <consortium name="Lawrence Berkeley National Laboratory"/>
            <person name="Harder C.B."/>
            <person name="Miyauchi S."/>
            <person name="Viragh M."/>
            <person name="Kuo A."/>
            <person name="Thoen E."/>
            <person name="Andreopoulos B."/>
            <person name="Lu D."/>
            <person name="Skrede I."/>
            <person name="Drula E."/>
            <person name="Henrissat B."/>
            <person name="Morin E."/>
            <person name="Kohler A."/>
            <person name="Barry K."/>
            <person name="LaButti K."/>
            <person name="Morin E."/>
            <person name="Salamov A."/>
            <person name="Lipzen A."/>
            <person name="Mereny Z."/>
            <person name="Hegedus B."/>
            <person name="Baldrian P."/>
            <person name="Stursova M."/>
            <person name="Weitz H."/>
            <person name="Taylor A."/>
            <person name="Grigoriev I.V."/>
            <person name="Nagy L.G."/>
            <person name="Martin F."/>
            <person name="Kauserud H."/>
        </authorList>
    </citation>
    <scope>NUCLEOTIDE SEQUENCE</scope>
    <source>
        <strain evidence="3">CBHHK188m</strain>
    </source>
</reference>
<evidence type="ECO:0000256" key="2">
    <source>
        <dbReference type="SAM" id="Phobius"/>
    </source>
</evidence>
<evidence type="ECO:0000313" key="3">
    <source>
        <dbReference type="EMBL" id="KAJ7744997.1"/>
    </source>
</evidence>
<accession>A0AAD7N4C2</accession>
<evidence type="ECO:0000256" key="1">
    <source>
        <dbReference type="SAM" id="MobiDB-lite"/>
    </source>
</evidence>
<name>A0AAD7N4C2_9AGAR</name>
<feature type="transmembrane region" description="Helical" evidence="2">
    <location>
        <begin position="145"/>
        <end position="169"/>
    </location>
</feature>
<sequence length="209" mass="23190">MAFFRCRAFLCCVPLRTGVWLLGLIAMIVSALGAAGSWLEVTWMSNHPLALRDKVAIMIEGIVLSSLFLLALFGFIAALKGARGAVYIYSKFIFIHTGLILLSFGFTLFSILRPDKSNPVENCLNGSTSRIIAQFCGQGLSLVRILSAAFLGVSVLVQFYAWIVSISYAEELDVDITERERFKYFGSDSDLERNPSSSNRFPEPPFARR</sequence>
<feature type="transmembrane region" description="Helical" evidence="2">
    <location>
        <begin position="91"/>
        <end position="112"/>
    </location>
</feature>
<dbReference type="EMBL" id="JARJLG010000105">
    <property type="protein sequence ID" value="KAJ7744997.1"/>
    <property type="molecule type" value="Genomic_DNA"/>
</dbReference>
<proteinExistence type="predicted"/>
<keyword evidence="2" id="KW-0812">Transmembrane</keyword>
<feature type="transmembrane region" description="Helical" evidence="2">
    <location>
        <begin position="57"/>
        <end position="79"/>
    </location>
</feature>
<comment type="caution">
    <text evidence="3">The sequence shown here is derived from an EMBL/GenBank/DDBJ whole genome shotgun (WGS) entry which is preliminary data.</text>
</comment>
<dbReference type="Proteomes" id="UP001215280">
    <property type="component" value="Unassembled WGS sequence"/>
</dbReference>
<feature type="region of interest" description="Disordered" evidence="1">
    <location>
        <begin position="187"/>
        <end position="209"/>
    </location>
</feature>
<keyword evidence="2" id="KW-1133">Transmembrane helix</keyword>
<keyword evidence="4" id="KW-1185">Reference proteome</keyword>
<dbReference type="AlphaFoldDB" id="A0AAD7N4C2"/>
<gene>
    <name evidence="3" type="ORF">DFH07DRAFT_20932</name>
</gene>